<accession>A6DU27</accession>
<dbReference type="eggNOG" id="COG2133">
    <property type="taxonomic scope" value="Bacteria"/>
</dbReference>
<feature type="domain" description="Cytochrome c" evidence="6">
    <location>
        <begin position="948"/>
        <end position="1081"/>
    </location>
</feature>
<keyword evidence="3 4" id="KW-0408">Iron</keyword>
<dbReference type="RefSeq" id="WP_007281313.1">
    <property type="nucleotide sequence ID" value="NZ_ABCK01000045.1"/>
</dbReference>
<evidence type="ECO:0000256" key="2">
    <source>
        <dbReference type="ARBA" id="ARBA00022723"/>
    </source>
</evidence>
<dbReference type="InterPro" id="IPR013427">
    <property type="entry name" value="Haem-bd_dom_put"/>
</dbReference>
<dbReference type="NCBIfam" id="TIGR02603">
    <property type="entry name" value="CxxCH_TIGR02603"/>
    <property type="match status" value="1"/>
</dbReference>
<dbReference type="InterPro" id="IPR013428">
    <property type="entry name" value="Membrane-bound_put_N"/>
</dbReference>
<keyword evidence="8" id="KW-1185">Reference proteome</keyword>
<dbReference type="EMBL" id="ABCK01000045">
    <property type="protein sequence ID" value="EDM24856.1"/>
    <property type="molecule type" value="Genomic_DNA"/>
</dbReference>
<dbReference type="Gene3D" id="1.10.760.10">
    <property type="entry name" value="Cytochrome c-like domain"/>
    <property type="match status" value="1"/>
</dbReference>
<evidence type="ECO:0000256" key="4">
    <source>
        <dbReference type="PROSITE-ProRule" id="PRU00433"/>
    </source>
</evidence>
<dbReference type="NCBIfam" id="TIGR02604">
    <property type="entry name" value="Piru_Ver_Nterm"/>
    <property type="match status" value="1"/>
</dbReference>
<dbReference type="Gene3D" id="1.25.10.10">
    <property type="entry name" value="Leucine-rich Repeat Variant"/>
    <property type="match status" value="1"/>
</dbReference>
<evidence type="ECO:0000256" key="1">
    <source>
        <dbReference type="ARBA" id="ARBA00022617"/>
    </source>
</evidence>
<dbReference type="InterPro" id="IPR011989">
    <property type="entry name" value="ARM-like"/>
</dbReference>
<dbReference type="AlphaFoldDB" id="A6DU27"/>
<dbReference type="SUPFAM" id="SSF48371">
    <property type="entry name" value="ARM repeat"/>
    <property type="match status" value="1"/>
</dbReference>
<evidence type="ECO:0000256" key="5">
    <source>
        <dbReference type="SAM" id="SignalP"/>
    </source>
</evidence>
<dbReference type="SUPFAM" id="SSF46626">
    <property type="entry name" value="Cytochrome c"/>
    <property type="match status" value="1"/>
</dbReference>
<dbReference type="Pfam" id="PF00034">
    <property type="entry name" value="Cytochrom_C"/>
    <property type="match status" value="1"/>
</dbReference>
<organism evidence="7 8">
    <name type="scientific">Lentisphaera araneosa HTCC2155</name>
    <dbReference type="NCBI Taxonomy" id="313628"/>
    <lineage>
        <taxon>Bacteria</taxon>
        <taxon>Pseudomonadati</taxon>
        <taxon>Lentisphaerota</taxon>
        <taxon>Lentisphaeria</taxon>
        <taxon>Lentisphaerales</taxon>
        <taxon>Lentisphaeraceae</taxon>
        <taxon>Lentisphaera</taxon>
    </lineage>
</organism>
<comment type="caution">
    <text evidence="7">The sequence shown here is derived from an EMBL/GenBank/DDBJ whole genome shotgun (WGS) entry which is preliminary data.</text>
</comment>
<dbReference type="InterPro" id="IPR055557">
    <property type="entry name" value="DUF7133"/>
</dbReference>
<dbReference type="InterPro" id="IPR016024">
    <property type="entry name" value="ARM-type_fold"/>
</dbReference>
<dbReference type="eggNOG" id="COG1413">
    <property type="taxonomic scope" value="Bacteria"/>
</dbReference>
<dbReference type="Gene3D" id="2.120.10.30">
    <property type="entry name" value="TolB, C-terminal domain"/>
    <property type="match status" value="1"/>
</dbReference>
<keyword evidence="1 4" id="KW-0349">Heme</keyword>
<keyword evidence="2 4" id="KW-0479">Metal-binding</keyword>
<dbReference type="GO" id="GO:0020037">
    <property type="term" value="F:heme binding"/>
    <property type="evidence" value="ECO:0007669"/>
    <property type="project" value="InterPro"/>
</dbReference>
<dbReference type="eggNOG" id="COG2010">
    <property type="taxonomic scope" value="Bacteria"/>
</dbReference>
<dbReference type="InterPro" id="IPR036909">
    <property type="entry name" value="Cyt_c-like_dom_sf"/>
</dbReference>
<evidence type="ECO:0000256" key="3">
    <source>
        <dbReference type="ARBA" id="ARBA00023004"/>
    </source>
</evidence>
<proteinExistence type="predicted"/>
<protein>
    <recommendedName>
        <fullName evidence="6">Cytochrome c domain-containing protein</fullName>
    </recommendedName>
</protein>
<evidence type="ECO:0000259" key="6">
    <source>
        <dbReference type="PROSITE" id="PS51007"/>
    </source>
</evidence>
<dbReference type="PANTHER" id="PTHR33546">
    <property type="entry name" value="LARGE, MULTIFUNCTIONAL SECRETED PROTEIN-RELATED"/>
    <property type="match status" value="1"/>
</dbReference>
<evidence type="ECO:0000313" key="7">
    <source>
        <dbReference type="EMBL" id="EDM24856.1"/>
    </source>
</evidence>
<dbReference type="InterPro" id="IPR011041">
    <property type="entry name" value="Quinoprot_gluc/sorb_DH_b-prop"/>
</dbReference>
<dbReference type="GO" id="GO:0046872">
    <property type="term" value="F:metal ion binding"/>
    <property type="evidence" value="ECO:0007669"/>
    <property type="project" value="UniProtKB-KW"/>
</dbReference>
<dbReference type="STRING" id="313628.LNTAR_21860"/>
<feature type="chain" id="PRO_5002692551" description="Cytochrome c domain-containing protein" evidence="5">
    <location>
        <begin position="21"/>
        <end position="1091"/>
    </location>
</feature>
<dbReference type="Proteomes" id="UP000004947">
    <property type="component" value="Unassembled WGS sequence"/>
</dbReference>
<dbReference type="InterPro" id="IPR011042">
    <property type="entry name" value="6-blade_b-propeller_TolB-like"/>
</dbReference>
<evidence type="ECO:0000313" key="8">
    <source>
        <dbReference type="Proteomes" id="UP000004947"/>
    </source>
</evidence>
<dbReference type="Pfam" id="PF13646">
    <property type="entry name" value="HEAT_2"/>
    <property type="match status" value="1"/>
</dbReference>
<dbReference type="PROSITE" id="PS51007">
    <property type="entry name" value="CYTC"/>
    <property type="match status" value="1"/>
</dbReference>
<dbReference type="SUPFAM" id="SSF50952">
    <property type="entry name" value="Soluble quinoprotein glucose dehydrogenase"/>
    <property type="match status" value="1"/>
</dbReference>
<dbReference type="PANTHER" id="PTHR33546:SF1">
    <property type="entry name" value="LARGE, MULTIFUNCTIONAL SECRETED PROTEIN"/>
    <property type="match status" value="1"/>
</dbReference>
<dbReference type="GO" id="GO:0009055">
    <property type="term" value="F:electron transfer activity"/>
    <property type="evidence" value="ECO:0007669"/>
    <property type="project" value="InterPro"/>
</dbReference>
<dbReference type="OrthoDB" id="9770043at2"/>
<keyword evidence="5" id="KW-0732">Signal</keyword>
<dbReference type="Pfam" id="PF23500">
    <property type="entry name" value="DUF7133"/>
    <property type="match status" value="1"/>
</dbReference>
<dbReference type="InterPro" id="IPR009056">
    <property type="entry name" value="Cyt_c-like_dom"/>
</dbReference>
<name>A6DU27_9BACT</name>
<sequence>MIKHFYRLALFALAPSMAFSQETKMQEFTGKIADSQFSKSGKIATHPLVEFMTSFGIGAKGELYIVESPRQKHGQILDIRGARQFTQQDFKNQSVDERVQMMESDPKTGKSYFTRNSERIAKLIDTNGDGVYDKRTEFADGMMGNTADGVAFSAIEHDGSVYLTCIPNLWKFTDTTGDGIADKSEILLTGFGVKLSMFGHDMHGIIMGPDGRLYWSIGDRGYNVTSKEGKNFSEPSRGAIFRCELDGSNFEVFHHGLRNPQEIAFDKHGNIFTFDNTGDIGDRARAVYAVESGDSGWYMEHQGLHQYRASLDHAEFDGKSPWIEDEMFKPSSSKQGKWHLPPLSNFHSGPSGITHLTGEAIPEEWRNSFLVSNFRASTARSNILRFKFEESGAGFKTIHDQPVVSQLVASDVNFGYDGKIYIADFGGGWSVNDRGSIQFIEYPQGTSKASVQETQKLFANGFDKVAMPEKLLSHPDMRVRQYAQFELVKRGKIDLLKQALKNGTTTLERLHGLWGFAQIQRSNKIQTNDFIASFAKDSDAIIRQNVCRSLGDFTSSEAHEKILISALSDSSPRVQLKAAIALGKVAKSPEAKTALWSLIQKNNGTEHILRHVAVRALARLNDSAGAKAQINSTSIELRLAAVLILRELKDPALSSFVKDKDSGVKAEAIRAIYDKHILEAMPALASESANISQYPIAIQRRILFANLWLGLEDNALNLIKIADTSQLDKKLKEHAVKALLRWNKAPENDPVFSIYRPTKARSSELGADAKNALSSLLQNAEGNTLTLALELAQKIKLKLPADTLIAQINNKKAPSDIRISAINTLVNQDVAYENNLAEFYSKVKDPEVKARLLELKLKHSKDKASLIADAEKSKSTPLLRALFAELAKDSAFHDKLYTLWTQRESLSPEVQLDLFQSIKSINSPQSIKTLGDYLTTPDKAYDFTLHGGDETKGKIIFEGQGACLQCHKVNRKGGMQGPVLDGIASHLNPQELMESLIYPNKLIAEGFGTFIVTDKKGNMTSGVLKKEHKKFYEIKTAIKTVKIQKDNVASKQGPSSGMPPIARALKHKEVRDLVAYLESLKDKKKKKKSAH</sequence>
<gene>
    <name evidence="7" type="ORF">LNTAR_21860</name>
</gene>
<feature type="signal peptide" evidence="5">
    <location>
        <begin position="1"/>
        <end position="20"/>
    </location>
</feature>
<reference evidence="7 8" key="1">
    <citation type="journal article" date="2010" name="J. Bacteriol.">
        <title>Genome sequence of Lentisphaera araneosa HTCC2155T, the type species of the order Lentisphaerales in the phylum Lentisphaerae.</title>
        <authorList>
            <person name="Thrash J.C."/>
            <person name="Cho J.C."/>
            <person name="Vergin K.L."/>
            <person name="Morris R.M."/>
            <person name="Giovannoni S.J."/>
        </authorList>
    </citation>
    <scope>NUCLEOTIDE SEQUENCE [LARGE SCALE GENOMIC DNA]</scope>
    <source>
        <strain evidence="7 8">HTCC2155</strain>
    </source>
</reference>